<dbReference type="Proteomes" id="UP000054266">
    <property type="component" value="Unassembled WGS sequence"/>
</dbReference>
<dbReference type="AlphaFoldDB" id="A0A0D2G844"/>
<accession>A0A0D2G844</accession>
<evidence type="ECO:0000313" key="1">
    <source>
        <dbReference type="EMBL" id="KIW68059.1"/>
    </source>
</evidence>
<organism evidence="1 2">
    <name type="scientific">Phialophora macrospora</name>
    <dbReference type="NCBI Taxonomy" id="1851006"/>
    <lineage>
        <taxon>Eukaryota</taxon>
        <taxon>Fungi</taxon>
        <taxon>Dikarya</taxon>
        <taxon>Ascomycota</taxon>
        <taxon>Pezizomycotina</taxon>
        <taxon>Eurotiomycetes</taxon>
        <taxon>Chaetothyriomycetidae</taxon>
        <taxon>Chaetothyriales</taxon>
        <taxon>Herpotrichiellaceae</taxon>
        <taxon>Phialophora</taxon>
    </lineage>
</organism>
<evidence type="ECO:0000313" key="2">
    <source>
        <dbReference type="Proteomes" id="UP000054266"/>
    </source>
</evidence>
<dbReference type="EMBL" id="KN846958">
    <property type="protein sequence ID" value="KIW68059.1"/>
    <property type="molecule type" value="Genomic_DNA"/>
</dbReference>
<keyword evidence="2" id="KW-1185">Reference proteome</keyword>
<gene>
    <name evidence="1" type="ORF">PV04_04029</name>
</gene>
<reference evidence="1 2" key="1">
    <citation type="submission" date="2015-01" db="EMBL/GenBank/DDBJ databases">
        <title>The Genome Sequence of Capronia semiimmersa CBS27337.</title>
        <authorList>
            <consortium name="The Broad Institute Genomics Platform"/>
            <person name="Cuomo C."/>
            <person name="de Hoog S."/>
            <person name="Gorbushina A."/>
            <person name="Stielow B."/>
            <person name="Teixiera M."/>
            <person name="Abouelleil A."/>
            <person name="Chapman S.B."/>
            <person name="Priest M."/>
            <person name="Young S.K."/>
            <person name="Wortman J."/>
            <person name="Nusbaum C."/>
            <person name="Birren B."/>
        </authorList>
    </citation>
    <scope>NUCLEOTIDE SEQUENCE [LARGE SCALE GENOMIC DNA]</scope>
    <source>
        <strain evidence="1 2">CBS 27337</strain>
    </source>
</reference>
<sequence>MKVDSYLPYLRISGREPILVKGSTSKLVMQLLEHHIPIPKIAQKLVKQTGTERYTAVEVQSIINTCSLLGLESDSPSATESWENESIEGWWLKEDSYCENLRREQPVNEDECGYDCDNGWWRGRQSAKHRDWDRWACCSIGPEDWRRERYRLYDLYGVEARRTSGSGSA</sequence>
<name>A0A0D2G844_9EURO</name>
<dbReference type="HOGENOM" id="CLU_122944_0_0_1"/>
<protein>
    <submittedName>
        <fullName evidence="1">Uncharacterized protein</fullName>
    </submittedName>
</protein>
<proteinExistence type="predicted"/>